<feature type="compositionally biased region" description="Acidic residues" evidence="1">
    <location>
        <begin position="24"/>
        <end position="33"/>
    </location>
</feature>
<dbReference type="EMBL" id="JARKIE010000218">
    <property type="protein sequence ID" value="KAJ7664918.1"/>
    <property type="molecule type" value="Genomic_DNA"/>
</dbReference>
<name>A0AAD7CVF6_MYCRO</name>
<evidence type="ECO:0000313" key="3">
    <source>
        <dbReference type="Proteomes" id="UP001221757"/>
    </source>
</evidence>
<gene>
    <name evidence="2" type="ORF">B0H17DRAFT_951679</name>
</gene>
<evidence type="ECO:0000313" key="2">
    <source>
        <dbReference type="EMBL" id="KAJ7664918.1"/>
    </source>
</evidence>
<dbReference type="AlphaFoldDB" id="A0AAD7CVF6"/>
<protein>
    <recommendedName>
        <fullName evidence="4">Gag-pol polyprotein</fullName>
    </recommendedName>
</protein>
<feature type="compositionally biased region" description="Basic residues" evidence="1">
    <location>
        <begin position="7"/>
        <end position="17"/>
    </location>
</feature>
<accession>A0AAD7CVF6</accession>
<feature type="region of interest" description="Disordered" evidence="1">
    <location>
        <begin position="1"/>
        <end position="42"/>
    </location>
</feature>
<organism evidence="2 3">
    <name type="scientific">Mycena rosella</name>
    <name type="common">Pink bonnet</name>
    <name type="synonym">Agaricus rosellus</name>
    <dbReference type="NCBI Taxonomy" id="1033263"/>
    <lineage>
        <taxon>Eukaryota</taxon>
        <taxon>Fungi</taxon>
        <taxon>Dikarya</taxon>
        <taxon>Basidiomycota</taxon>
        <taxon>Agaricomycotina</taxon>
        <taxon>Agaricomycetes</taxon>
        <taxon>Agaricomycetidae</taxon>
        <taxon>Agaricales</taxon>
        <taxon>Marasmiineae</taxon>
        <taxon>Mycenaceae</taxon>
        <taxon>Mycena</taxon>
    </lineage>
</organism>
<sequence length="104" mass="11705">MEDSRSKLPKGRYKHKTVPVEPADAPELEEEEEFQAHARPARIPEPPIVVPLTFKQAMASAESEEWANAMTAEFGSLVDTGTFEYIDLPEGRKVVTCKWVFSVK</sequence>
<keyword evidence="3" id="KW-1185">Reference proteome</keyword>
<proteinExistence type="predicted"/>
<evidence type="ECO:0008006" key="4">
    <source>
        <dbReference type="Google" id="ProtNLM"/>
    </source>
</evidence>
<reference evidence="2" key="1">
    <citation type="submission" date="2023-03" db="EMBL/GenBank/DDBJ databases">
        <title>Massive genome expansion in bonnet fungi (Mycena s.s.) driven by repeated elements and novel gene families across ecological guilds.</title>
        <authorList>
            <consortium name="Lawrence Berkeley National Laboratory"/>
            <person name="Harder C.B."/>
            <person name="Miyauchi S."/>
            <person name="Viragh M."/>
            <person name="Kuo A."/>
            <person name="Thoen E."/>
            <person name="Andreopoulos B."/>
            <person name="Lu D."/>
            <person name="Skrede I."/>
            <person name="Drula E."/>
            <person name="Henrissat B."/>
            <person name="Morin E."/>
            <person name="Kohler A."/>
            <person name="Barry K."/>
            <person name="LaButti K."/>
            <person name="Morin E."/>
            <person name="Salamov A."/>
            <person name="Lipzen A."/>
            <person name="Mereny Z."/>
            <person name="Hegedus B."/>
            <person name="Baldrian P."/>
            <person name="Stursova M."/>
            <person name="Weitz H."/>
            <person name="Taylor A."/>
            <person name="Grigoriev I.V."/>
            <person name="Nagy L.G."/>
            <person name="Martin F."/>
            <person name="Kauserud H."/>
        </authorList>
    </citation>
    <scope>NUCLEOTIDE SEQUENCE</scope>
    <source>
        <strain evidence="2">CBHHK067</strain>
    </source>
</reference>
<dbReference type="Proteomes" id="UP001221757">
    <property type="component" value="Unassembled WGS sequence"/>
</dbReference>
<comment type="caution">
    <text evidence="2">The sequence shown here is derived from an EMBL/GenBank/DDBJ whole genome shotgun (WGS) entry which is preliminary data.</text>
</comment>
<evidence type="ECO:0000256" key="1">
    <source>
        <dbReference type="SAM" id="MobiDB-lite"/>
    </source>
</evidence>